<feature type="compositionally biased region" description="Basic residues" evidence="1">
    <location>
        <begin position="13"/>
        <end position="24"/>
    </location>
</feature>
<dbReference type="Pfam" id="PF08624">
    <property type="entry name" value="CRC_subunit"/>
    <property type="match status" value="1"/>
</dbReference>
<feature type="compositionally biased region" description="Polar residues" evidence="1">
    <location>
        <begin position="490"/>
        <end position="512"/>
    </location>
</feature>
<evidence type="ECO:0000313" key="2">
    <source>
        <dbReference type="EMBL" id="KAI8579554.1"/>
    </source>
</evidence>
<proteinExistence type="predicted"/>
<sequence length="518" mass="57213">MSDSHAGQMTAPVKRKGRPQKKAHYGSDASGKEDDDDMTDLSFHSDTGDQFSEEEEDAHSVSASIGTGRKRGRPRSIKRARPEERKEEKREESIAEKVVKAVMGEGEIDELGESRVDKDGHLRDGREYKIPAFSMPSRGDELLMLGKDVVALLNMRDSFVLVNKNPLVVKVDATQEDKNYLIEHGYLRSTFRTRDITIVSARSIFKTFGHRVIKKGRRGRDDYFATGVPEEDSEAEDEKEEAEEKKRARLYTKASEMPQDTAFGAGASSLSFRRSNLTNRFVPNRGPPNDLNWIFHAALSVRDFNAQLREYRSKNPTFYDVHTHIYQTPASMQPQYAVAPTEEALNAAAEASAADQAGMMGDQQQRAESTKPAVIPDTIQQHSMSQPPQGYPMQAYADQQQASYGMSMANGQIPFAMQQQARLNQAAAAKMIPPNSQAAYMASMSGNNPAAFQNLPPGQSTAALAAARQHQMAAMQGMSGQLPNAGMQGQRLSQQMQNPYGSTGSPMPQQNAPRFGVK</sequence>
<feature type="region of interest" description="Disordered" evidence="1">
    <location>
        <begin position="223"/>
        <end position="245"/>
    </location>
</feature>
<dbReference type="GeneID" id="75909946"/>
<reference evidence="2" key="1">
    <citation type="submission" date="2021-06" db="EMBL/GenBank/DDBJ databases">
        <authorList>
            <consortium name="DOE Joint Genome Institute"/>
            <person name="Mondo S.J."/>
            <person name="Amses K.R."/>
            <person name="Simmons D.R."/>
            <person name="Longcore J.E."/>
            <person name="Seto K."/>
            <person name="Alves G.H."/>
            <person name="Bonds A.E."/>
            <person name="Quandt C.A."/>
            <person name="Davis W.J."/>
            <person name="Chang Y."/>
            <person name="Letcher P.M."/>
            <person name="Powell M.J."/>
            <person name="Kuo A."/>
            <person name="Labutti K."/>
            <person name="Pangilinan J."/>
            <person name="Andreopoulos W."/>
            <person name="Tritt A."/>
            <person name="Riley R."/>
            <person name="Hundley H."/>
            <person name="Johnson J."/>
            <person name="Lipzen A."/>
            <person name="Barry K."/>
            <person name="Berbee M.L."/>
            <person name="Buchler N.E."/>
            <person name="Grigoriev I.V."/>
            <person name="Spatafora J.W."/>
            <person name="Stajich J.E."/>
            <person name="James T.Y."/>
        </authorList>
    </citation>
    <scope>NUCLEOTIDE SEQUENCE</scope>
    <source>
        <strain evidence="2">AG</strain>
    </source>
</reference>
<organism evidence="2 3">
    <name type="scientific">Umbelopsis ramanniana AG</name>
    <dbReference type="NCBI Taxonomy" id="1314678"/>
    <lineage>
        <taxon>Eukaryota</taxon>
        <taxon>Fungi</taxon>
        <taxon>Fungi incertae sedis</taxon>
        <taxon>Mucoromycota</taxon>
        <taxon>Mucoromycotina</taxon>
        <taxon>Umbelopsidomycetes</taxon>
        <taxon>Umbelopsidales</taxon>
        <taxon>Umbelopsidaceae</taxon>
        <taxon>Umbelopsis</taxon>
    </lineage>
</organism>
<feature type="region of interest" description="Disordered" evidence="1">
    <location>
        <begin position="348"/>
        <end position="371"/>
    </location>
</feature>
<feature type="compositionally biased region" description="Acidic residues" evidence="1">
    <location>
        <begin position="229"/>
        <end position="241"/>
    </location>
</feature>
<feature type="compositionally biased region" description="Low complexity" evidence="1">
    <location>
        <begin position="348"/>
        <end position="357"/>
    </location>
</feature>
<evidence type="ECO:0000313" key="3">
    <source>
        <dbReference type="Proteomes" id="UP001206595"/>
    </source>
</evidence>
<reference evidence="2" key="2">
    <citation type="journal article" date="2022" name="Proc. Natl. Acad. Sci. U.S.A.">
        <title>Diploid-dominant life cycles characterize the early evolution of Fungi.</title>
        <authorList>
            <person name="Amses K.R."/>
            <person name="Simmons D.R."/>
            <person name="Longcore J.E."/>
            <person name="Mondo S.J."/>
            <person name="Seto K."/>
            <person name="Jeronimo G.H."/>
            <person name="Bonds A.E."/>
            <person name="Quandt C.A."/>
            <person name="Davis W.J."/>
            <person name="Chang Y."/>
            <person name="Federici B.A."/>
            <person name="Kuo A."/>
            <person name="LaButti K."/>
            <person name="Pangilinan J."/>
            <person name="Andreopoulos W."/>
            <person name="Tritt A."/>
            <person name="Riley R."/>
            <person name="Hundley H."/>
            <person name="Johnson J."/>
            <person name="Lipzen A."/>
            <person name="Barry K."/>
            <person name="Lang B.F."/>
            <person name="Cuomo C.A."/>
            <person name="Buchler N.E."/>
            <person name="Grigoriev I.V."/>
            <person name="Spatafora J.W."/>
            <person name="Stajich J.E."/>
            <person name="James T.Y."/>
        </authorList>
    </citation>
    <scope>NUCLEOTIDE SEQUENCE</scope>
    <source>
        <strain evidence="2">AG</strain>
    </source>
</reference>
<dbReference type="EMBL" id="MU620919">
    <property type="protein sequence ID" value="KAI8579554.1"/>
    <property type="molecule type" value="Genomic_DNA"/>
</dbReference>
<feature type="region of interest" description="Disordered" evidence="1">
    <location>
        <begin position="482"/>
        <end position="518"/>
    </location>
</feature>
<comment type="caution">
    <text evidence="2">The sequence shown here is derived from an EMBL/GenBank/DDBJ whole genome shotgun (WGS) entry which is preliminary data.</text>
</comment>
<dbReference type="AlphaFoldDB" id="A0AAD5HE12"/>
<gene>
    <name evidence="2" type="ORF">K450DRAFT_199351</name>
</gene>
<feature type="compositionally biased region" description="Basic residues" evidence="1">
    <location>
        <begin position="68"/>
        <end position="79"/>
    </location>
</feature>
<evidence type="ECO:0000256" key="1">
    <source>
        <dbReference type="SAM" id="MobiDB-lite"/>
    </source>
</evidence>
<feature type="region of interest" description="Disordered" evidence="1">
    <location>
        <begin position="1"/>
        <end position="93"/>
    </location>
</feature>
<accession>A0AAD5HE12</accession>
<dbReference type="RefSeq" id="XP_051444558.1">
    <property type="nucleotide sequence ID" value="XM_051584596.1"/>
</dbReference>
<dbReference type="Proteomes" id="UP001206595">
    <property type="component" value="Unassembled WGS sequence"/>
</dbReference>
<name>A0AAD5HE12_UMBRA</name>
<feature type="compositionally biased region" description="Basic and acidic residues" evidence="1">
    <location>
        <begin position="80"/>
        <end position="93"/>
    </location>
</feature>
<dbReference type="InterPro" id="IPR013933">
    <property type="entry name" value="CRC_Rsc7/Swp82"/>
</dbReference>
<keyword evidence="3" id="KW-1185">Reference proteome</keyword>
<protein>
    <submittedName>
        <fullName evidence="2">Uncharacterized protein</fullName>
    </submittedName>
</protein>